<sequence>MRFFINIENYFCRFKQPLITCLYWYVVPDSTTHFVSMLLLARMETLLDYPFFKKRHCLNLEKIIIIL</sequence>
<accession>B5UAD8</accession>
<evidence type="ECO:0000313" key="1">
    <source>
        <dbReference type="EMBL" id="BAG74742.1"/>
    </source>
</evidence>
<dbReference type="AlphaFoldDB" id="B5UAD8"/>
<proteinExistence type="predicted"/>
<protein>
    <submittedName>
        <fullName evidence="1">Uncharacterized protein</fullName>
    </submittedName>
</protein>
<organism evidence="1">
    <name type="scientific">Vibrio parahaemolyticus</name>
    <dbReference type="NCBI Taxonomy" id="670"/>
    <lineage>
        <taxon>Bacteria</taxon>
        <taxon>Pseudomonadati</taxon>
        <taxon>Pseudomonadota</taxon>
        <taxon>Gammaproteobacteria</taxon>
        <taxon>Vibrionales</taxon>
        <taxon>Vibrionaceae</taxon>
        <taxon>Vibrio</taxon>
    </lineage>
</organism>
<reference evidence="1" key="1">
    <citation type="submission" date="2008-04" db="EMBL/GenBank/DDBJ databases">
        <title>Association of a retron with a prophage-like element integrated into the tRNA dihydrouridine synthase gene of Vibrio parahaemolyticus.</title>
        <authorList>
            <person name="Ikeda S."/>
            <person name="Inouye K."/>
            <person name="Ishida Y."/>
            <person name="Shimamoto T."/>
            <person name="Shimamoto T."/>
        </authorList>
    </citation>
    <scope>NUCLEOTIDE SEQUENCE</scope>
    <source>
        <strain evidence="1">AQ3354</strain>
    </source>
</reference>
<name>B5UAD8_VIBPH</name>
<dbReference type="EMBL" id="AB433983">
    <property type="protein sequence ID" value="BAG74742.1"/>
    <property type="molecule type" value="Genomic_DNA"/>
</dbReference>